<accession>A0A227J9W9</accession>
<gene>
    <name evidence="1" type="ORF">CA163_16800</name>
</gene>
<protein>
    <submittedName>
        <fullName evidence="1">DUF1566 domain-containing protein</fullName>
    </submittedName>
</protein>
<proteinExistence type="predicted"/>
<name>A0A227J9W9_VIBPH</name>
<feature type="non-terminal residue" evidence="1">
    <location>
        <position position="1"/>
    </location>
</feature>
<evidence type="ECO:0000313" key="2">
    <source>
        <dbReference type="Proteomes" id="UP000214596"/>
    </source>
</evidence>
<sequence>CGITNWRLPDYQEFYDVLDFGETEKDASGVVYGMNFKFFPQQTLGSPYLEYGSVWFQAFTFTENDKVKTPEYLRMPLVTVRGVDRGQSSSIEIYSDKKDPTADDSYQFPIRLVAEKGE</sequence>
<dbReference type="EMBL" id="NIXT01001054">
    <property type="protein sequence ID" value="OXE31648.1"/>
    <property type="molecule type" value="Genomic_DNA"/>
</dbReference>
<dbReference type="Proteomes" id="UP000214596">
    <property type="component" value="Unassembled WGS sequence"/>
</dbReference>
<dbReference type="AlphaFoldDB" id="A0A227J9W9"/>
<reference evidence="1 2" key="1">
    <citation type="journal article" date="2017" name="Appl. Environ. Microbiol.">
        <title>Parallel evolution of two clades of a major Atlantic endemic Vibrio parahaemolyticus pathogen lineage by independent acquisition of related pathogenicity islands.</title>
        <authorList>
            <person name="Xu F."/>
            <person name="Gonzalez-Escalona N."/>
            <person name="Drees K.P."/>
            <person name="Sebra R.P."/>
            <person name="Cooper V.S."/>
            <person name="Jones S.H."/>
            <person name="Whistler C.A."/>
        </authorList>
    </citation>
    <scope>NUCLEOTIDE SEQUENCE [LARGE SCALE GENOMIC DNA]</scope>
    <source>
        <strain evidence="1 2">MAVP-3</strain>
    </source>
</reference>
<evidence type="ECO:0000313" key="1">
    <source>
        <dbReference type="EMBL" id="OXE31648.1"/>
    </source>
</evidence>
<organism evidence="1 2">
    <name type="scientific">Vibrio parahaemolyticus</name>
    <dbReference type="NCBI Taxonomy" id="670"/>
    <lineage>
        <taxon>Bacteria</taxon>
        <taxon>Pseudomonadati</taxon>
        <taxon>Pseudomonadota</taxon>
        <taxon>Gammaproteobacteria</taxon>
        <taxon>Vibrionales</taxon>
        <taxon>Vibrionaceae</taxon>
        <taxon>Vibrio</taxon>
    </lineage>
</organism>
<comment type="caution">
    <text evidence="1">The sequence shown here is derived from an EMBL/GenBank/DDBJ whole genome shotgun (WGS) entry which is preliminary data.</text>
</comment>